<feature type="region of interest" description="Disordered" evidence="1">
    <location>
        <begin position="266"/>
        <end position="298"/>
    </location>
</feature>
<organism evidence="2 3">
    <name type="scientific">Sphaerobolus stellatus (strain SS14)</name>
    <dbReference type="NCBI Taxonomy" id="990650"/>
    <lineage>
        <taxon>Eukaryota</taxon>
        <taxon>Fungi</taxon>
        <taxon>Dikarya</taxon>
        <taxon>Basidiomycota</taxon>
        <taxon>Agaricomycotina</taxon>
        <taxon>Agaricomycetes</taxon>
        <taxon>Phallomycetidae</taxon>
        <taxon>Geastrales</taxon>
        <taxon>Sphaerobolaceae</taxon>
        <taxon>Sphaerobolus</taxon>
    </lineage>
</organism>
<evidence type="ECO:0000313" key="3">
    <source>
        <dbReference type="Proteomes" id="UP000054279"/>
    </source>
</evidence>
<evidence type="ECO:0000313" key="2">
    <source>
        <dbReference type="EMBL" id="KIJ27984.1"/>
    </source>
</evidence>
<proteinExistence type="predicted"/>
<name>A0A0C9U1R1_SPHS4</name>
<dbReference type="HOGENOM" id="CLU_934370_0_0_1"/>
<dbReference type="EMBL" id="KN837318">
    <property type="protein sequence ID" value="KIJ27984.1"/>
    <property type="molecule type" value="Genomic_DNA"/>
</dbReference>
<evidence type="ECO:0008006" key="4">
    <source>
        <dbReference type="Google" id="ProtNLM"/>
    </source>
</evidence>
<protein>
    <recommendedName>
        <fullName evidence="4">Reverse transcriptase zinc-binding domain-containing protein</fullName>
    </recommendedName>
</protein>
<feature type="region of interest" description="Disordered" evidence="1">
    <location>
        <begin position="197"/>
        <end position="219"/>
    </location>
</feature>
<dbReference type="Proteomes" id="UP000054279">
    <property type="component" value="Unassembled WGS sequence"/>
</dbReference>
<gene>
    <name evidence="2" type="ORF">M422DRAFT_270750</name>
</gene>
<keyword evidence="3" id="KW-1185">Reference proteome</keyword>
<reference evidence="2 3" key="1">
    <citation type="submission" date="2014-06" db="EMBL/GenBank/DDBJ databases">
        <title>Evolutionary Origins and Diversification of the Mycorrhizal Mutualists.</title>
        <authorList>
            <consortium name="DOE Joint Genome Institute"/>
            <consortium name="Mycorrhizal Genomics Consortium"/>
            <person name="Kohler A."/>
            <person name="Kuo A."/>
            <person name="Nagy L.G."/>
            <person name="Floudas D."/>
            <person name="Copeland A."/>
            <person name="Barry K.W."/>
            <person name="Cichocki N."/>
            <person name="Veneault-Fourrey C."/>
            <person name="LaButti K."/>
            <person name="Lindquist E.A."/>
            <person name="Lipzen A."/>
            <person name="Lundell T."/>
            <person name="Morin E."/>
            <person name="Murat C."/>
            <person name="Riley R."/>
            <person name="Ohm R."/>
            <person name="Sun H."/>
            <person name="Tunlid A."/>
            <person name="Henrissat B."/>
            <person name="Grigoriev I.V."/>
            <person name="Hibbett D.S."/>
            <person name="Martin F."/>
        </authorList>
    </citation>
    <scope>NUCLEOTIDE SEQUENCE [LARGE SCALE GENOMIC DNA]</scope>
    <source>
        <strain evidence="2 3">SS14</strain>
    </source>
</reference>
<evidence type="ECO:0000256" key="1">
    <source>
        <dbReference type="SAM" id="MobiDB-lite"/>
    </source>
</evidence>
<accession>A0A0C9U1R1</accession>
<dbReference type="AlphaFoldDB" id="A0A0C9U1R1"/>
<sequence length="298" mass="32601">MTTVSNQTSHSLATGVDECAEVPSGKVPGGNLGASPDINSYLHKIKAVDSPKCPHCQVEETVAHYLLQCRHYNQQHILHLSLNRTPLNLHTLLGNPKFTVWLLHYVRATKHLTQYKDFVAEDLSSASLSGDAPRFPPGIFPSGTTPRVKHPLGAIPHGIHPQHIRQLLWPESGRFGWRQWSSGGEHVANIPSFALTDESPDASEATAPESPSQQPLGIPYGNLPAMTTEADHLNTLELTLAEERLKTEWIENQLQQLIELLNPARAATEPTPPGNAPSVQVMDEDTPSEVSTGRGFQV</sequence>